<dbReference type="AlphaFoldDB" id="A0A256G5M2"/>
<dbReference type="OrthoDB" id="8452569at2"/>
<protein>
    <submittedName>
        <fullName evidence="1">Uncharacterized protein</fullName>
    </submittedName>
</protein>
<dbReference type="EMBL" id="NNRM01000044">
    <property type="protein sequence ID" value="OYR22384.1"/>
    <property type="molecule type" value="Genomic_DNA"/>
</dbReference>
<gene>
    <name evidence="1" type="ORF">CEV34_4216</name>
</gene>
<reference evidence="1 2" key="1">
    <citation type="submission" date="2017-07" db="EMBL/GenBank/DDBJ databases">
        <title>Phylogenetic study on the rhizospheric bacterium Ochrobactrum sp. A44.</title>
        <authorList>
            <person name="Krzyzanowska D.M."/>
            <person name="Ossowicki A."/>
            <person name="Rajewska M."/>
            <person name="Maciag T."/>
            <person name="Kaczynski Z."/>
            <person name="Czerwicka M."/>
            <person name="Jafra S."/>
        </authorList>
    </citation>
    <scope>NUCLEOTIDE SEQUENCE [LARGE SCALE GENOMIC DNA]</scope>
    <source>
        <strain evidence="1 2">CCUG 30717</strain>
    </source>
</reference>
<dbReference type="STRING" id="419475.A8A54_19995"/>
<organism evidence="1 2">
    <name type="scientific">Brucella pseudogrignonensis</name>
    <dbReference type="NCBI Taxonomy" id="419475"/>
    <lineage>
        <taxon>Bacteria</taxon>
        <taxon>Pseudomonadati</taxon>
        <taxon>Pseudomonadota</taxon>
        <taxon>Alphaproteobacteria</taxon>
        <taxon>Hyphomicrobiales</taxon>
        <taxon>Brucellaceae</taxon>
        <taxon>Brucella/Ochrobactrum group</taxon>
        <taxon>Brucella</taxon>
    </lineage>
</organism>
<dbReference type="RefSeq" id="WP_007880645.1">
    <property type="nucleotide sequence ID" value="NZ_CP015776.1"/>
</dbReference>
<sequence>MIIEPRYIVRENLMPFRSDTFLGTYNPDQLRSLQHAFRETCIELGRTNLTLAEQHRLAKIIYGIYDSGIEDPVAIARIVRHAESI</sequence>
<proteinExistence type="predicted"/>
<name>A0A256G5M2_9HYPH</name>
<evidence type="ECO:0000313" key="2">
    <source>
        <dbReference type="Proteomes" id="UP000216188"/>
    </source>
</evidence>
<comment type="caution">
    <text evidence="1">The sequence shown here is derived from an EMBL/GenBank/DDBJ whole genome shotgun (WGS) entry which is preliminary data.</text>
</comment>
<keyword evidence="2" id="KW-1185">Reference proteome</keyword>
<dbReference type="Proteomes" id="UP000216188">
    <property type="component" value="Unassembled WGS sequence"/>
</dbReference>
<evidence type="ECO:0000313" key="1">
    <source>
        <dbReference type="EMBL" id="OYR22384.1"/>
    </source>
</evidence>
<accession>A0A256G5M2</accession>